<evidence type="ECO:0000313" key="2">
    <source>
        <dbReference type="Proteomes" id="UP001194580"/>
    </source>
</evidence>
<name>A0AAD4H7J0_9FUNG</name>
<organism evidence="1 2">
    <name type="scientific">Linnemannia exigua</name>
    <dbReference type="NCBI Taxonomy" id="604196"/>
    <lineage>
        <taxon>Eukaryota</taxon>
        <taxon>Fungi</taxon>
        <taxon>Fungi incertae sedis</taxon>
        <taxon>Mucoromycota</taxon>
        <taxon>Mortierellomycotina</taxon>
        <taxon>Mortierellomycetes</taxon>
        <taxon>Mortierellales</taxon>
        <taxon>Mortierellaceae</taxon>
        <taxon>Linnemannia</taxon>
    </lineage>
</organism>
<proteinExistence type="predicted"/>
<comment type="caution">
    <text evidence="1">The sequence shown here is derived from an EMBL/GenBank/DDBJ whole genome shotgun (WGS) entry which is preliminary data.</text>
</comment>
<dbReference type="EMBL" id="JAAAIL010000620">
    <property type="protein sequence ID" value="KAG0274326.1"/>
    <property type="molecule type" value="Genomic_DNA"/>
</dbReference>
<accession>A0AAD4H7J0</accession>
<dbReference type="AlphaFoldDB" id="A0AAD4H7J0"/>
<keyword evidence="2" id="KW-1185">Reference proteome</keyword>
<evidence type="ECO:0000313" key="1">
    <source>
        <dbReference type="EMBL" id="KAG0274326.1"/>
    </source>
</evidence>
<gene>
    <name evidence="1" type="ORF">BGZ95_009908</name>
</gene>
<reference evidence="1" key="1">
    <citation type="journal article" date="2020" name="Fungal Divers.">
        <title>Resolving the Mortierellaceae phylogeny through synthesis of multi-gene phylogenetics and phylogenomics.</title>
        <authorList>
            <person name="Vandepol N."/>
            <person name="Liber J."/>
            <person name="Desiro A."/>
            <person name="Na H."/>
            <person name="Kennedy M."/>
            <person name="Barry K."/>
            <person name="Grigoriev I.V."/>
            <person name="Miller A.N."/>
            <person name="O'Donnell K."/>
            <person name="Stajich J.E."/>
            <person name="Bonito G."/>
        </authorList>
    </citation>
    <scope>NUCLEOTIDE SEQUENCE</scope>
    <source>
        <strain evidence="1">NRRL 28262</strain>
    </source>
</reference>
<protein>
    <submittedName>
        <fullName evidence="1">Uncharacterized protein</fullName>
    </submittedName>
</protein>
<dbReference type="Proteomes" id="UP001194580">
    <property type="component" value="Unassembled WGS sequence"/>
</dbReference>
<sequence>MSSDYNEYNWNFMAVVNGYTIADAFNVYIHPSSTVGDLKSLITKHLSYDPKYNGLNLCRFYLWRALLPHPHYFKDIPRVAGEVVDLSDVKVKCRLVTGHKVRDVLNDGNFHISLGLMVIVIQYY</sequence>